<evidence type="ECO:0000256" key="1">
    <source>
        <dbReference type="SAM" id="MobiDB-lite"/>
    </source>
</evidence>
<accession>A0A6G1EEU9</accession>
<protein>
    <submittedName>
        <fullName evidence="2">Uncharacterized protein</fullName>
    </submittedName>
</protein>
<dbReference type="AlphaFoldDB" id="A0A6G1EEU9"/>
<dbReference type="EMBL" id="SPHZ02000003">
    <property type="protein sequence ID" value="KAF0923605.1"/>
    <property type="molecule type" value="Genomic_DNA"/>
</dbReference>
<dbReference type="Proteomes" id="UP000479710">
    <property type="component" value="Unassembled WGS sequence"/>
</dbReference>
<organism evidence="2 3">
    <name type="scientific">Oryza meyeriana var. granulata</name>
    <dbReference type="NCBI Taxonomy" id="110450"/>
    <lineage>
        <taxon>Eukaryota</taxon>
        <taxon>Viridiplantae</taxon>
        <taxon>Streptophyta</taxon>
        <taxon>Embryophyta</taxon>
        <taxon>Tracheophyta</taxon>
        <taxon>Spermatophyta</taxon>
        <taxon>Magnoliopsida</taxon>
        <taxon>Liliopsida</taxon>
        <taxon>Poales</taxon>
        <taxon>Poaceae</taxon>
        <taxon>BOP clade</taxon>
        <taxon>Oryzoideae</taxon>
        <taxon>Oryzeae</taxon>
        <taxon>Oryzinae</taxon>
        <taxon>Oryza</taxon>
        <taxon>Oryza meyeriana</taxon>
    </lineage>
</organism>
<comment type="caution">
    <text evidence="2">The sequence shown here is derived from an EMBL/GenBank/DDBJ whole genome shotgun (WGS) entry which is preliminary data.</text>
</comment>
<evidence type="ECO:0000313" key="2">
    <source>
        <dbReference type="EMBL" id="KAF0923605.1"/>
    </source>
</evidence>
<proteinExistence type="predicted"/>
<feature type="compositionally biased region" description="Acidic residues" evidence="1">
    <location>
        <begin position="153"/>
        <end position="165"/>
    </location>
</feature>
<dbReference type="OrthoDB" id="10655260at2759"/>
<gene>
    <name evidence="2" type="ORF">E2562_006594</name>
</gene>
<evidence type="ECO:0000313" key="3">
    <source>
        <dbReference type="Proteomes" id="UP000479710"/>
    </source>
</evidence>
<feature type="region of interest" description="Disordered" evidence="1">
    <location>
        <begin position="78"/>
        <end position="165"/>
    </location>
</feature>
<reference evidence="2 3" key="1">
    <citation type="submission" date="2019-11" db="EMBL/GenBank/DDBJ databases">
        <title>Whole genome sequence of Oryza granulata.</title>
        <authorList>
            <person name="Li W."/>
        </authorList>
    </citation>
    <scope>NUCLEOTIDE SEQUENCE [LARGE SCALE GENOMIC DNA]</scope>
    <source>
        <strain evidence="3">cv. Menghai</strain>
        <tissue evidence="2">Leaf</tissue>
    </source>
</reference>
<name>A0A6G1EEU9_9ORYZ</name>
<keyword evidence="3" id="KW-1185">Reference proteome</keyword>
<sequence>MDNSAERKLEKLHSLCLVLGKNFEQLTEEELGALSENNEYSTKLDLLLQRMSDLKSFRIAEEAAPGVEMNLQVHQAPQPVMNPQPQQIEAQAEGVDVPYLPNPVGMNVPRSARTPRVLVEPQPPAPAEPHQAAPAEPDLHRPLLASDSSGSSEDPDDPNDPDYAP</sequence>